<accession>A0A9N9FUJ4</accession>
<sequence>MCESVLYKCEKLDINDAFKFEDDLDPKVYDRLNDEETIENIKDYYDIWQTYLKALLNSVSRTLIKEIWRVAPYIVPDSYQHNIMLNNSSESYAKKMDYSRIISHFKKALSYSLEDNDQNDLDKLILSYIAKKEAIQNSENQPVSSEKDQDLDSIKLSDGRIYHPDDVKDPVIRRGKAFNEENNKIGSYRKQPEYLENVDGEDSEASVHRRKCGLCHQTGHYAPRCPNRENVQM</sequence>
<reference evidence="1" key="1">
    <citation type="submission" date="2021-06" db="EMBL/GenBank/DDBJ databases">
        <authorList>
            <person name="Kallberg Y."/>
            <person name="Tangrot J."/>
            <person name="Rosling A."/>
        </authorList>
    </citation>
    <scope>NUCLEOTIDE SEQUENCE</scope>
    <source>
        <strain evidence="1">IN212</strain>
    </source>
</reference>
<evidence type="ECO:0000313" key="1">
    <source>
        <dbReference type="EMBL" id="CAG8557308.1"/>
    </source>
</evidence>
<dbReference type="Proteomes" id="UP000789396">
    <property type="component" value="Unassembled WGS sequence"/>
</dbReference>
<dbReference type="GO" id="GO:0003676">
    <property type="term" value="F:nucleic acid binding"/>
    <property type="evidence" value="ECO:0007669"/>
    <property type="project" value="InterPro"/>
</dbReference>
<keyword evidence="2" id="KW-1185">Reference proteome</keyword>
<dbReference type="GO" id="GO:0008270">
    <property type="term" value="F:zinc ion binding"/>
    <property type="evidence" value="ECO:0007669"/>
    <property type="project" value="InterPro"/>
</dbReference>
<dbReference type="OrthoDB" id="2435533at2759"/>
<organism evidence="1 2">
    <name type="scientific">Racocetra fulgida</name>
    <dbReference type="NCBI Taxonomy" id="60492"/>
    <lineage>
        <taxon>Eukaryota</taxon>
        <taxon>Fungi</taxon>
        <taxon>Fungi incertae sedis</taxon>
        <taxon>Mucoromycota</taxon>
        <taxon>Glomeromycotina</taxon>
        <taxon>Glomeromycetes</taxon>
        <taxon>Diversisporales</taxon>
        <taxon>Gigasporaceae</taxon>
        <taxon>Racocetra</taxon>
    </lineage>
</organism>
<dbReference type="AlphaFoldDB" id="A0A9N9FUJ4"/>
<dbReference type="EMBL" id="CAJVPZ010005140">
    <property type="protein sequence ID" value="CAG8557308.1"/>
    <property type="molecule type" value="Genomic_DNA"/>
</dbReference>
<evidence type="ECO:0000313" key="2">
    <source>
        <dbReference type="Proteomes" id="UP000789396"/>
    </source>
</evidence>
<dbReference type="SUPFAM" id="SSF57756">
    <property type="entry name" value="Retrovirus zinc finger-like domains"/>
    <property type="match status" value="1"/>
</dbReference>
<proteinExistence type="predicted"/>
<gene>
    <name evidence="1" type="ORF">RFULGI_LOCUS4910</name>
</gene>
<dbReference type="InterPro" id="IPR036875">
    <property type="entry name" value="Znf_CCHC_sf"/>
</dbReference>
<name>A0A9N9FUJ4_9GLOM</name>
<protein>
    <submittedName>
        <fullName evidence="1">13697_t:CDS:1</fullName>
    </submittedName>
</protein>
<comment type="caution">
    <text evidence="1">The sequence shown here is derived from an EMBL/GenBank/DDBJ whole genome shotgun (WGS) entry which is preliminary data.</text>
</comment>